<feature type="region of interest" description="Disordered" evidence="2">
    <location>
        <begin position="1"/>
        <end position="97"/>
    </location>
</feature>
<protein>
    <recommendedName>
        <fullName evidence="3">NADP-dependent oxidoreductase domain-containing protein</fullName>
    </recommendedName>
</protein>
<reference evidence="4" key="1">
    <citation type="submission" date="2023-10" db="EMBL/GenBank/DDBJ databases">
        <authorList>
            <person name="Chen Y."/>
            <person name="Shah S."/>
            <person name="Dougan E. K."/>
            <person name="Thang M."/>
            <person name="Chan C."/>
        </authorList>
    </citation>
    <scope>NUCLEOTIDE SEQUENCE [LARGE SCALE GENOMIC DNA]</scope>
</reference>
<dbReference type="Proteomes" id="UP001189429">
    <property type="component" value="Unassembled WGS sequence"/>
</dbReference>
<proteinExistence type="predicted"/>
<feature type="region of interest" description="Disordered" evidence="2">
    <location>
        <begin position="413"/>
        <end position="436"/>
    </location>
</feature>
<gene>
    <name evidence="4" type="ORF">PCOR1329_LOCUS69763</name>
</gene>
<evidence type="ECO:0000313" key="5">
    <source>
        <dbReference type="Proteomes" id="UP001189429"/>
    </source>
</evidence>
<dbReference type="InterPro" id="IPR050523">
    <property type="entry name" value="AKR_Detox_Biosynth"/>
</dbReference>
<feature type="non-terminal residue" evidence="4">
    <location>
        <position position="1"/>
    </location>
</feature>
<keyword evidence="5" id="KW-1185">Reference proteome</keyword>
<feature type="compositionally biased region" description="Gly residues" evidence="2">
    <location>
        <begin position="75"/>
        <end position="88"/>
    </location>
</feature>
<dbReference type="SUPFAM" id="SSF51430">
    <property type="entry name" value="NAD(P)-linked oxidoreductase"/>
    <property type="match status" value="1"/>
</dbReference>
<feature type="compositionally biased region" description="Basic and acidic residues" evidence="2">
    <location>
        <begin position="44"/>
        <end position="54"/>
    </location>
</feature>
<dbReference type="Pfam" id="PF00248">
    <property type="entry name" value="Aldo_ket_red"/>
    <property type="match status" value="1"/>
</dbReference>
<feature type="domain" description="NADP-dependent oxidoreductase" evidence="3">
    <location>
        <begin position="100"/>
        <end position="403"/>
    </location>
</feature>
<sequence>LSRLRRLAPGACHPTVGGRCGRATPPPRGHRGGCHGECGGCPADPRHHDLRTERPGQGGRRWRGPAVLLRLWGRQGPGGSPRGHGAHAGGQSAAGVEGDTEATLGGILATFPSWGQSSIATKANPSMPPHYSLSRQSVIEQCETSLDRLGLDCVDLFYLHSPDIRTSIDDTLDGVDYLHKAGKIVEFGLSNYPAWAIVDIWHRCKARGIVLPTVYQGMYNVITRDFEREVVPVARQFGLRLYMYNPLAGGLLSGRYSSVEDLANVSKGRFSTEFDAAFGGGVKAGTGLYRGRYSKAAIFGGLELLREACAPVHAGGEPARSEAAPAVQKSVSEVQNGIRVTVEVTEVPEKAAPTREGVAMASVALRWLLHHSLLRPGDGVILGVSKVDHLVANLAAWHAGPLPSPLVSWTPATLPGRLPGPRARSTSGATGRSRAA</sequence>
<dbReference type="InterPro" id="IPR023210">
    <property type="entry name" value="NADP_OxRdtase_dom"/>
</dbReference>
<dbReference type="PANTHER" id="PTHR43364:SF4">
    <property type="entry name" value="NAD(P)-LINKED OXIDOREDUCTASE SUPERFAMILY PROTEIN"/>
    <property type="match status" value="1"/>
</dbReference>
<evidence type="ECO:0000259" key="3">
    <source>
        <dbReference type="Pfam" id="PF00248"/>
    </source>
</evidence>
<evidence type="ECO:0000313" key="4">
    <source>
        <dbReference type="EMBL" id="CAK0889125.1"/>
    </source>
</evidence>
<evidence type="ECO:0000256" key="2">
    <source>
        <dbReference type="SAM" id="MobiDB-lite"/>
    </source>
</evidence>
<dbReference type="InterPro" id="IPR036812">
    <property type="entry name" value="NAD(P)_OxRdtase_dom_sf"/>
</dbReference>
<evidence type="ECO:0000256" key="1">
    <source>
        <dbReference type="ARBA" id="ARBA00023002"/>
    </source>
</evidence>
<keyword evidence="1" id="KW-0560">Oxidoreductase</keyword>
<comment type="caution">
    <text evidence="4">The sequence shown here is derived from an EMBL/GenBank/DDBJ whole genome shotgun (WGS) entry which is preliminary data.</text>
</comment>
<name>A0ABN9WV73_9DINO</name>
<organism evidence="4 5">
    <name type="scientific">Prorocentrum cordatum</name>
    <dbReference type="NCBI Taxonomy" id="2364126"/>
    <lineage>
        <taxon>Eukaryota</taxon>
        <taxon>Sar</taxon>
        <taxon>Alveolata</taxon>
        <taxon>Dinophyceae</taxon>
        <taxon>Prorocentrales</taxon>
        <taxon>Prorocentraceae</taxon>
        <taxon>Prorocentrum</taxon>
    </lineage>
</organism>
<dbReference type="PANTHER" id="PTHR43364">
    <property type="entry name" value="NADH-SPECIFIC METHYLGLYOXAL REDUCTASE-RELATED"/>
    <property type="match status" value="1"/>
</dbReference>
<accession>A0ABN9WV73</accession>
<dbReference type="Gene3D" id="3.20.20.100">
    <property type="entry name" value="NADP-dependent oxidoreductase domain"/>
    <property type="match status" value="1"/>
</dbReference>
<dbReference type="EMBL" id="CAUYUJ010019171">
    <property type="protein sequence ID" value="CAK0889125.1"/>
    <property type="molecule type" value="Genomic_DNA"/>
</dbReference>